<dbReference type="AlphaFoldDB" id="A0A1G9JHN2"/>
<dbReference type="Pfam" id="PF00005">
    <property type="entry name" value="ABC_tran"/>
    <property type="match status" value="1"/>
</dbReference>
<evidence type="ECO:0000313" key="6">
    <source>
        <dbReference type="Proteomes" id="UP000199202"/>
    </source>
</evidence>
<keyword evidence="3 5" id="KW-0067">ATP-binding</keyword>
<dbReference type="SMART" id="SM00382">
    <property type="entry name" value="AAA"/>
    <property type="match status" value="1"/>
</dbReference>
<proteinExistence type="predicted"/>
<dbReference type="Gene3D" id="3.40.50.300">
    <property type="entry name" value="P-loop containing nucleotide triphosphate hydrolases"/>
    <property type="match status" value="1"/>
</dbReference>
<evidence type="ECO:0000256" key="2">
    <source>
        <dbReference type="ARBA" id="ARBA00022741"/>
    </source>
</evidence>
<dbReference type="InterPro" id="IPR027417">
    <property type="entry name" value="P-loop_NTPase"/>
</dbReference>
<keyword evidence="2" id="KW-0547">Nucleotide-binding</keyword>
<evidence type="ECO:0000313" key="5">
    <source>
        <dbReference type="EMBL" id="SDL36792.1"/>
    </source>
</evidence>
<dbReference type="EMBL" id="FNDJ01000025">
    <property type="protein sequence ID" value="SDL36792.1"/>
    <property type="molecule type" value="Genomic_DNA"/>
</dbReference>
<evidence type="ECO:0000259" key="4">
    <source>
        <dbReference type="PROSITE" id="PS50893"/>
    </source>
</evidence>
<evidence type="ECO:0000256" key="1">
    <source>
        <dbReference type="ARBA" id="ARBA00022448"/>
    </source>
</evidence>
<protein>
    <submittedName>
        <fullName evidence="5">ABC-2 type transport system ATP-binding protein</fullName>
    </submittedName>
</protein>
<organism evidence="5 6">
    <name type="scientific">Nonomuraea jiangxiensis</name>
    <dbReference type="NCBI Taxonomy" id="633440"/>
    <lineage>
        <taxon>Bacteria</taxon>
        <taxon>Bacillati</taxon>
        <taxon>Actinomycetota</taxon>
        <taxon>Actinomycetes</taxon>
        <taxon>Streptosporangiales</taxon>
        <taxon>Streptosporangiaceae</taxon>
        <taxon>Nonomuraea</taxon>
    </lineage>
</organism>
<dbReference type="PANTHER" id="PTHR42939:SF1">
    <property type="entry name" value="ABC TRANSPORTER ATP-BINDING PROTEIN ALBC-RELATED"/>
    <property type="match status" value="1"/>
</dbReference>
<keyword evidence="6" id="KW-1185">Reference proteome</keyword>
<dbReference type="GO" id="GO:0016887">
    <property type="term" value="F:ATP hydrolysis activity"/>
    <property type="evidence" value="ECO:0007669"/>
    <property type="project" value="InterPro"/>
</dbReference>
<dbReference type="Proteomes" id="UP000199202">
    <property type="component" value="Unassembled WGS sequence"/>
</dbReference>
<dbReference type="GO" id="GO:0005524">
    <property type="term" value="F:ATP binding"/>
    <property type="evidence" value="ECO:0007669"/>
    <property type="project" value="UniProtKB-KW"/>
</dbReference>
<feature type="domain" description="ABC transporter" evidence="4">
    <location>
        <begin position="27"/>
        <end position="252"/>
    </location>
</feature>
<evidence type="ECO:0000256" key="3">
    <source>
        <dbReference type="ARBA" id="ARBA00022840"/>
    </source>
</evidence>
<dbReference type="CDD" id="cd03230">
    <property type="entry name" value="ABC_DR_subfamily_A"/>
    <property type="match status" value="1"/>
</dbReference>
<gene>
    <name evidence="5" type="ORF">SAMN05421869_12538</name>
</gene>
<dbReference type="InterPro" id="IPR003593">
    <property type="entry name" value="AAA+_ATPase"/>
</dbReference>
<reference evidence="5 6" key="1">
    <citation type="submission" date="2016-10" db="EMBL/GenBank/DDBJ databases">
        <authorList>
            <person name="de Groot N.N."/>
        </authorList>
    </citation>
    <scope>NUCLEOTIDE SEQUENCE [LARGE SCALE GENOMIC DNA]</scope>
    <source>
        <strain evidence="5 6">CGMCC 4.6533</strain>
    </source>
</reference>
<sequence length="320" mass="34362">MTADRTVRMFDGGSGELTAPAQSPTALEAVRLAKRYRGTWALRDCTLSVPAGRVIALVGPNGAGKSTFLHLVAGLITPTRGSVRVFGEPVGQRAQALARVAFLAQDKPLYDGFTVAEMLRFGHHLNPGWDDALARQRLAELDIPLNRKVGKLSGGQQAQVALTIAVAKRPDLLVMDEPLANLDPVARHDVMRSLMVAVAETQLTVVLSSHVVSDLTNACDWLVVLNRGQVQISGEVDELLATHRMLSGPSELADGVAARMQVISDSRGERQADLLARTGPGTPLHDPRWTASGVSLEELVLAYLRRPDTTSLPRPALTIS</sequence>
<dbReference type="InterPro" id="IPR003439">
    <property type="entry name" value="ABC_transporter-like_ATP-bd"/>
</dbReference>
<dbReference type="SUPFAM" id="SSF52540">
    <property type="entry name" value="P-loop containing nucleoside triphosphate hydrolases"/>
    <property type="match status" value="1"/>
</dbReference>
<dbReference type="RefSeq" id="WP_245765579.1">
    <property type="nucleotide sequence ID" value="NZ_FNDJ01000025.1"/>
</dbReference>
<name>A0A1G9JHN2_9ACTN</name>
<dbReference type="STRING" id="633440.SAMN05421869_12538"/>
<dbReference type="PANTHER" id="PTHR42939">
    <property type="entry name" value="ABC TRANSPORTER ATP-BINDING PROTEIN ALBC-RELATED"/>
    <property type="match status" value="1"/>
</dbReference>
<dbReference type="InterPro" id="IPR051782">
    <property type="entry name" value="ABC_Transporter_VariousFunc"/>
</dbReference>
<keyword evidence="1" id="KW-0813">Transport</keyword>
<dbReference type="PROSITE" id="PS50893">
    <property type="entry name" value="ABC_TRANSPORTER_2"/>
    <property type="match status" value="1"/>
</dbReference>
<accession>A0A1G9JHN2</accession>